<comment type="subcellular location">
    <subcellularLocation>
        <location evidence="1">Membrane</location>
        <topology evidence="1">Multi-pass membrane protein</topology>
    </subcellularLocation>
</comment>
<sequence>MAWPTLEQLYIFLVEFEAVLCICAWIYIFFVFMPFVWKSKLFHVNYKILLTILGVQLNIDDTFRLLYLFVYLKIQNGLIIYDPALDVGYGLPMWVKSIHISGLDMAVLTGVVLGLERIVATYFADRNYSAQKPTFGILLAVFDVVAANGHSYFLAWYQYHTISKECRIRPLMEADASEFRFGFQKGIICCIMGCIAFAGIYVWGKRRVHHNYTYTLDVKFQINHNMSTVRTLYIVMAGYLVCVGLGQVWFIVWSPYTNTRSCTDADYQLIVLFGHYWINLYYYFYIYGIVNWSSQKTRRGRRVLPISEADHLKAIQSTWQLEPASTKKGFALRELVKEVVKSLSELFI</sequence>
<evidence type="ECO:0000313" key="6">
    <source>
        <dbReference type="EMBL" id="CAD5228015.1"/>
    </source>
</evidence>
<feature type="transmembrane region" description="Helical" evidence="5">
    <location>
        <begin position="232"/>
        <end position="253"/>
    </location>
</feature>
<feature type="transmembrane region" description="Helical" evidence="5">
    <location>
        <begin position="12"/>
        <end position="36"/>
    </location>
</feature>
<feature type="transmembrane region" description="Helical" evidence="5">
    <location>
        <begin position="94"/>
        <end position="115"/>
    </location>
</feature>
<evidence type="ECO:0000256" key="2">
    <source>
        <dbReference type="ARBA" id="ARBA00022692"/>
    </source>
</evidence>
<gene>
    <name evidence="6" type="ORF">BXYJ_LOCUS10233</name>
</gene>
<dbReference type="AlphaFoldDB" id="A0A7I8XK82"/>
<evidence type="ECO:0000256" key="5">
    <source>
        <dbReference type="SAM" id="Phobius"/>
    </source>
</evidence>
<proteinExistence type="predicted"/>
<keyword evidence="7" id="KW-1185">Reference proteome</keyword>
<protein>
    <submittedName>
        <fullName evidence="6">(pine wood nematode) hypothetical protein</fullName>
    </submittedName>
</protein>
<keyword evidence="2 5" id="KW-0812">Transmembrane</keyword>
<feature type="transmembrane region" description="Helical" evidence="5">
    <location>
        <begin position="273"/>
        <end position="292"/>
    </location>
</feature>
<dbReference type="Pfam" id="PF10292">
    <property type="entry name" value="7TM_GPCR_Srab"/>
    <property type="match status" value="1"/>
</dbReference>
<dbReference type="OrthoDB" id="10386060at2759"/>
<keyword evidence="3 5" id="KW-1133">Transmembrane helix</keyword>
<evidence type="ECO:0000256" key="1">
    <source>
        <dbReference type="ARBA" id="ARBA00004141"/>
    </source>
</evidence>
<keyword evidence="4 5" id="KW-0472">Membrane</keyword>
<accession>A0A7I8XK82</accession>
<dbReference type="EMBL" id="CAJFDI010000004">
    <property type="protein sequence ID" value="CAD5228015.1"/>
    <property type="molecule type" value="Genomic_DNA"/>
</dbReference>
<name>A0A7I8XK82_BURXY</name>
<evidence type="ECO:0000256" key="4">
    <source>
        <dbReference type="ARBA" id="ARBA00023136"/>
    </source>
</evidence>
<dbReference type="InterPro" id="IPR019408">
    <property type="entry name" value="7TM_GPCR_serpentine_rcpt_Srab"/>
</dbReference>
<dbReference type="GO" id="GO:0016020">
    <property type="term" value="C:membrane"/>
    <property type="evidence" value="ECO:0007669"/>
    <property type="project" value="UniProtKB-SubCell"/>
</dbReference>
<evidence type="ECO:0000313" key="7">
    <source>
        <dbReference type="Proteomes" id="UP000659654"/>
    </source>
</evidence>
<dbReference type="Proteomes" id="UP000659654">
    <property type="component" value="Unassembled WGS sequence"/>
</dbReference>
<dbReference type="EMBL" id="CAJFCV020000004">
    <property type="protein sequence ID" value="CAG9118425.1"/>
    <property type="molecule type" value="Genomic_DNA"/>
</dbReference>
<feature type="transmembrane region" description="Helical" evidence="5">
    <location>
        <begin position="135"/>
        <end position="159"/>
    </location>
</feature>
<evidence type="ECO:0000256" key="3">
    <source>
        <dbReference type="ARBA" id="ARBA00022989"/>
    </source>
</evidence>
<organism evidence="6 7">
    <name type="scientific">Bursaphelenchus xylophilus</name>
    <name type="common">Pinewood nematode worm</name>
    <name type="synonym">Aphelenchoides xylophilus</name>
    <dbReference type="NCBI Taxonomy" id="6326"/>
    <lineage>
        <taxon>Eukaryota</taxon>
        <taxon>Metazoa</taxon>
        <taxon>Ecdysozoa</taxon>
        <taxon>Nematoda</taxon>
        <taxon>Chromadorea</taxon>
        <taxon>Rhabditida</taxon>
        <taxon>Tylenchina</taxon>
        <taxon>Tylenchomorpha</taxon>
        <taxon>Aphelenchoidea</taxon>
        <taxon>Aphelenchoididae</taxon>
        <taxon>Bursaphelenchus</taxon>
    </lineage>
</organism>
<comment type="caution">
    <text evidence="6">The sequence shown here is derived from an EMBL/GenBank/DDBJ whole genome shotgun (WGS) entry which is preliminary data.</text>
</comment>
<feature type="transmembrane region" description="Helical" evidence="5">
    <location>
        <begin position="179"/>
        <end position="203"/>
    </location>
</feature>
<dbReference type="Proteomes" id="UP000582659">
    <property type="component" value="Unassembled WGS sequence"/>
</dbReference>
<reference evidence="6" key="1">
    <citation type="submission" date="2020-09" db="EMBL/GenBank/DDBJ databases">
        <authorList>
            <person name="Kikuchi T."/>
        </authorList>
    </citation>
    <scope>NUCLEOTIDE SEQUENCE</scope>
    <source>
        <strain evidence="6">Ka4C1</strain>
    </source>
</reference>
<feature type="transmembrane region" description="Helical" evidence="5">
    <location>
        <begin position="48"/>
        <end position="74"/>
    </location>
</feature>